<evidence type="ECO:0000256" key="2">
    <source>
        <dbReference type="SAM" id="Phobius"/>
    </source>
</evidence>
<dbReference type="PaxDb" id="6945-B7PRE9"/>
<dbReference type="VEuPathDB" id="VectorBase:ISCW007505"/>
<protein>
    <submittedName>
        <fullName evidence="3 4">Uncharacterized protein</fullName>
    </submittedName>
</protein>
<evidence type="ECO:0000313" key="4">
    <source>
        <dbReference type="EnsemblMetazoa" id="ISCW007505-PA"/>
    </source>
</evidence>
<gene>
    <name evidence="3" type="ORF">IscW_ISCW007505</name>
</gene>
<evidence type="ECO:0000313" key="5">
    <source>
        <dbReference type="Proteomes" id="UP000001555"/>
    </source>
</evidence>
<sequence>MIPDPLSDLTVGVFVVAVLAAAAALLWLLKRMREQRPSSKHDVAVAPSTQPELVAQEAASPAQPTELQISPPPLQMASVKWASRGAPLP</sequence>
<dbReference type="Proteomes" id="UP000001555">
    <property type="component" value="Unassembled WGS sequence"/>
</dbReference>
<reference evidence="3 5" key="1">
    <citation type="submission" date="2008-03" db="EMBL/GenBank/DDBJ databases">
        <title>Annotation of Ixodes scapularis.</title>
        <authorList>
            <consortium name="Ixodes scapularis Genome Project Consortium"/>
            <person name="Caler E."/>
            <person name="Hannick L.I."/>
            <person name="Bidwell S."/>
            <person name="Joardar V."/>
            <person name="Thiagarajan M."/>
            <person name="Amedeo P."/>
            <person name="Galinsky K.J."/>
            <person name="Schobel S."/>
            <person name="Inman J."/>
            <person name="Hostetler J."/>
            <person name="Miller J."/>
            <person name="Hammond M."/>
            <person name="Megy K."/>
            <person name="Lawson D."/>
            <person name="Kodira C."/>
            <person name="Sutton G."/>
            <person name="Meyer J."/>
            <person name="Hill C.A."/>
            <person name="Birren B."/>
            <person name="Nene V."/>
            <person name="Collins F."/>
            <person name="Alarcon-Chaidez F."/>
            <person name="Wikel S."/>
            <person name="Strausberg R."/>
        </authorList>
    </citation>
    <scope>NUCLEOTIDE SEQUENCE [LARGE SCALE GENOMIC DNA]</scope>
    <source>
        <strain evidence="5">Wikel</strain>
        <strain evidence="3">Wikel colony</strain>
    </source>
</reference>
<organism>
    <name type="scientific">Ixodes scapularis</name>
    <name type="common">Black-legged tick</name>
    <name type="synonym">Deer tick</name>
    <dbReference type="NCBI Taxonomy" id="6945"/>
    <lineage>
        <taxon>Eukaryota</taxon>
        <taxon>Metazoa</taxon>
        <taxon>Ecdysozoa</taxon>
        <taxon>Arthropoda</taxon>
        <taxon>Chelicerata</taxon>
        <taxon>Arachnida</taxon>
        <taxon>Acari</taxon>
        <taxon>Parasitiformes</taxon>
        <taxon>Ixodida</taxon>
        <taxon>Ixodoidea</taxon>
        <taxon>Ixodidae</taxon>
        <taxon>Ixodinae</taxon>
        <taxon>Ixodes</taxon>
    </lineage>
</organism>
<dbReference type="VEuPathDB" id="VectorBase:ISCI007505"/>
<proteinExistence type="predicted"/>
<feature type="region of interest" description="Disordered" evidence="1">
    <location>
        <begin position="54"/>
        <end position="74"/>
    </location>
</feature>
<dbReference type="EMBL" id="DS772249">
    <property type="protein sequence ID" value="EEC09171.1"/>
    <property type="molecule type" value="Genomic_DNA"/>
</dbReference>
<evidence type="ECO:0000313" key="3">
    <source>
        <dbReference type="EMBL" id="EEC09171.1"/>
    </source>
</evidence>
<accession>B7PRE9</accession>
<keyword evidence="2" id="KW-0812">Transmembrane</keyword>
<keyword evidence="5" id="KW-1185">Reference proteome</keyword>
<dbReference type="InParanoid" id="B7PRE9"/>
<dbReference type="AlphaFoldDB" id="B7PRE9"/>
<name>B7PRE9_IXOSC</name>
<keyword evidence="2" id="KW-0472">Membrane</keyword>
<dbReference type="EnsemblMetazoa" id="ISCW007505-RA">
    <property type="protein sequence ID" value="ISCW007505-PA"/>
    <property type="gene ID" value="ISCW007505"/>
</dbReference>
<dbReference type="HOGENOM" id="CLU_2457281_0_0_1"/>
<evidence type="ECO:0000256" key="1">
    <source>
        <dbReference type="SAM" id="MobiDB-lite"/>
    </source>
</evidence>
<dbReference type="EMBL" id="ABJB011075769">
    <property type="status" value="NOT_ANNOTATED_CDS"/>
    <property type="molecule type" value="Genomic_DNA"/>
</dbReference>
<feature type="transmembrane region" description="Helical" evidence="2">
    <location>
        <begin position="6"/>
        <end position="29"/>
    </location>
</feature>
<keyword evidence="2" id="KW-1133">Transmembrane helix</keyword>
<reference evidence="4" key="2">
    <citation type="submission" date="2020-05" db="UniProtKB">
        <authorList>
            <consortium name="EnsemblMetazoa"/>
        </authorList>
    </citation>
    <scope>IDENTIFICATION</scope>
    <source>
        <strain evidence="4">wikel</strain>
    </source>
</reference>